<keyword evidence="8" id="KW-0694">RNA-binding</keyword>
<evidence type="ECO:0000256" key="3">
    <source>
        <dbReference type="ARBA" id="ARBA00022722"/>
    </source>
</evidence>
<dbReference type="Pfam" id="PF00665">
    <property type="entry name" value="rve"/>
    <property type="match status" value="1"/>
</dbReference>
<name>A0A9Q3GX41_9BASI</name>
<evidence type="ECO:0000256" key="12">
    <source>
        <dbReference type="ARBA" id="ARBA00023172"/>
    </source>
</evidence>
<evidence type="ECO:0000256" key="13">
    <source>
        <dbReference type="ARBA" id="ARBA00048173"/>
    </source>
</evidence>
<evidence type="ECO:0000256" key="1">
    <source>
        <dbReference type="ARBA" id="ARBA00022578"/>
    </source>
</evidence>
<sequence>MGPFLQKGTVLRGHPGGAYLFDKDGKLILETQLVNNILVINSSRSNSFNPISSSDSLLIHQRLGHPGNDLASRMVPGVDFSLLDCTFYSLFKAHRLPLQGKFLDALFPLNVIHMDICGPIMLATCVGNKYIFQTINGFSIIRFTFPLKRKYDRLESFVSFKRLVKNQTGRKIREVVSDNGGEFVNSRFTNLFKKFGIDHLVTAPFTPQQNAISERGNRTLLEKIRVLLADYQVPTDWWGAACSMATYLLKRTPILTIGFQAPICKWGKLTSLQFDHLHPFGCTAVMHIPKENRVSKVDLTCSLCMFLDVAEKHHNFSLFDPKSKRIVITHDCNSEDGETFWPTHYSVSTPSPHLSFPDYLLRSTNPTVEPVS</sequence>
<evidence type="ECO:0000256" key="11">
    <source>
        <dbReference type="ARBA" id="ARBA00022932"/>
    </source>
</evidence>
<dbReference type="GO" id="GO:0004519">
    <property type="term" value="F:endonuclease activity"/>
    <property type="evidence" value="ECO:0007669"/>
    <property type="project" value="UniProtKB-KW"/>
</dbReference>
<dbReference type="GO" id="GO:0003723">
    <property type="term" value="F:RNA binding"/>
    <property type="evidence" value="ECO:0007669"/>
    <property type="project" value="UniProtKB-KW"/>
</dbReference>
<reference evidence="16" key="1">
    <citation type="submission" date="2021-03" db="EMBL/GenBank/DDBJ databases">
        <title>Draft genome sequence of rust myrtle Austropuccinia psidii MF-1, a brazilian biotype.</title>
        <authorList>
            <person name="Quecine M.C."/>
            <person name="Pachon D.M.R."/>
            <person name="Bonatelli M.L."/>
            <person name="Correr F.H."/>
            <person name="Franceschini L.M."/>
            <person name="Leite T.F."/>
            <person name="Margarido G.R.A."/>
            <person name="Almeida C.A."/>
            <person name="Ferrarezi J.A."/>
            <person name="Labate C.A."/>
        </authorList>
    </citation>
    <scope>NUCLEOTIDE SEQUENCE</scope>
    <source>
        <strain evidence="16">MF-1</strain>
    </source>
</reference>
<evidence type="ECO:0000259" key="15">
    <source>
        <dbReference type="PROSITE" id="PS50994"/>
    </source>
</evidence>
<dbReference type="AlphaFoldDB" id="A0A9Q3GX41"/>
<dbReference type="InterPro" id="IPR012337">
    <property type="entry name" value="RNaseH-like_sf"/>
</dbReference>
<gene>
    <name evidence="16" type="ORF">O181_021884</name>
</gene>
<evidence type="ECO:0000256" key="2">
    <source>
        <dbReference type="ARBA" id="ARBA00022695"/>
    </source>
</evidence>
<comment type="catalytic activity">
    <reaction evidence="13">
        <text>DNA(n) + a 2'-deoxyribonucleoside 5'-triphosphate = DNA(n+1) + diphosphate</text>
        <dbReference type="Rhea" id="RHEA:22508"/>
        <dbReference type="Rhea" id="RHEA-COMP:17339"/>
        <dbReference type="Rhea" id="RHEA-COMP:17340"/>
        <dbReference type="ChEBI" id="CHEBI:33019"/>
        <dbReference type="ChEBI" id="CHEBI:61560"/>
        <dbReference type="ChEBI" id="CHEBI:173112"/>
        <dbReference type="EC" id="2.7.7.49"/>
    </reaction>
</comment>
<evidence type="ECO:0000256" key="4">
    <source>
        <dbReference type="ARBA" id="ARBA00022723"/>
    </source>
</evidence>
<dbReference type="OrthoDB" id="7691805at2759"/>
<feature type="domain" description="Integrase catalytic" evidence="15">
    <location>
        <begin position="104"/>
        <end position="270"/>
    </location>
</feature>
<dbReference type="GO" id="GO:0003887">
    <property type="term" value="F:DNA-directed DNA polymerase activity"/>
    <property type="evidence" value="ECO:0007669"/>
    <property type="project" value="UniProtKB-KW"/>
</dbReference>
<keyword evidence="1" id="KW-0815">Transposition</keyword>
<keyword evidence="11" id="KW-0808">Transferase</keyword>
<keyword evidence="10" id="KW-0695">RNA-directed DNA polymerase</keyword>
<dbReference type="Proteomes" id="UP000765509">
    <property type="component" value="Unassembled WGS sequence"/>
</dbReference>
<dbReference type="GO" id="GO:0003964">
    <property type="term" value="F:RNA-directed DNA polymerase activity"/>
    <property type="evidence" value="ECO:0007669"/>
    <property type="project" value="UniProtKB-KW"/>
</dbReference>
<keyword evidence="7" id="KW-0460">Magnesium</keyword>
<comment type="caution">
    <text evidence="16">The sequence shown here is derived from an EMBL/GenBank/DDBJ whole genome shotgun (WGS) entry which is preliminary data.</text>
</comment>
<evidence type="ECO:0000313" key="17">
    <source>
        <dbReference type="Proteomes" id="UP000765509"/>
    </source>
</evidence>
<keyword evidence="2" id="KW-0548">Nucleotidyltransferase</keyword>
<protein>
    <recommendedName>
        <fullName evidence="15">Integrase catalytic domain-containing protein</fullName>
    </recommendedName>
</protein>
<keyword evidence="3" id="KW-0540">Nuclease</keyword>
<keyword evidence="5" id="KW-0255">Endonuclease</keyword>
<evidence type="ECO:0000256" key="14">
    <source>
        <dbReference type="ARBA" id="ARBA00049244"/>
    </source>
</evidence>
<dbReference type="SUPFAM" id="SSF53098">
    <property type="entry name" value="Ribonuclease H-like"/>
    <property type="match status" value="1"/>
</dbReference>
<dbReference type="PROSITE" id="PS50994">
    <property type="entry name" value="INTEGRASE"/>
    <property type="match status" value="1"/>
</dbReference>
<evidence type="ECO:0000256" key="5">
    <source>
        <dbReference type="ARBA" id="ARBA00022759"/>
    </source>
</evidence>
<proteinExistence type="predicted"/>
<dbReference type="GO" id="GO:0016787">
    <property type="term" value="F:hydrolase activity"/>
    <property type="evidence" value="ECO:0007669"/>
    <property type="project" value="UniProtKB-KW"/>
</dbReference>
<evidence type="ECO:0000256" key="7">
    <source>
        <dbReference type="ARBA" id="ARBA00022842"/>
    </source>
</evidence>
<keyword evidence="12" id="KW-0233">DNA recombination</keyword>
<keyword evidence="6" id="KW-0378">Hydrolase</keyword>
<dbReference type="EMBL" id="AVOT02006674">
    <property type="protein sequence ID" value="MBW0482169.1"/>
    <property type="molecule type" value="Genomic_DNA"/>
</dbReference>
<keyword evidence="17" id="KW-1185">Reference proteome</keyword>
<dbReference type="InterPro" id="IPR036397">
    <property type="entry name" value="RNaseH_sf"/>
</dbReference>
<dbReference type="GO" id="GO:0006310">
    <property type="term" value="P:DNA recombination"/>
    <property type="evidence" value="ECO:0007669"/>
    <property type="project" value="UniProtKB-KW"/>
</dbReference>
<organism evidence="16 17">
    <name type="scientific">Austropuccinia psidii MF-1</name>
    <dbReference type="NCBI Taxonomy" id="1389203"/>
    <lineage>
        <taxon>Eukaryota</taxon>
        <taxon>Fungi</taxon>
        <taxon>Dikarya</taxon>
        <taxon>Basidiomycota</taxon>
        <taxon>Pucciniomycotina</taxon>
        <taxon>Pucciniomycetes</taxon>
        <taxon>Pucciniales</taxon>
        <taxon>Sphaerophragmiaceae</taxon>
        <taxon>Austropuccinia</taxon>
    </lineage>
</organism>
<comment type="catalytic activity">
    <reaction evidence="14">
        <text>DNA(n) + a 2'-deoxyribonucleoside 5'-triphosphate = DNA(n+1) + diphosphate</text>
        <dbReference type="Rhea" id="RHEA:22508"/>
        <dbReference type="Rhea" id="RHEA-COMP:17339"/>
        <dbReference type="Rhea" id="RHEA-COMP:17340"/>
        <dbReference type="ChEBI" id="CHEBI:33019"/>
        <dbReference type="ChEBI" id="CHEBI:61560"/>
        <dbReference type="ChEBI" id="CHEBI:173112"/>
        <dbReference type="EC" id="2.7.7.7"/>
    </reaction>
</comment>
<keyword evidence="9" id="KW-0229">DNA integration</keyword>
<accession>A0A9Q3GX41</accession>
<keyword evidence="11" id="KW-0239">DNA-directed DNA polymerase</keyword>
<evidence type="ECO:0000256" key="9">
    <source>
        <dbReference type="ARBA" id="ARBA00022908"/>
    </source>
</evidence>
<dbReference type="Gene3D" id="3.30.420.10">
    <property type="entry name" value="Ribonuclease H-like superfamily/Ribonuclease H"/>
    <property type="match status" value="1"/>
</dbReference>
<dbReference type="GO" id="GO:0046872">
    <property type="term" value="F:metal ion binding"/>
    <property type="evidence" value="ECO:0007669"/>
    <property type="project" value="UniProtKB-KW"/>
</dbReference>
<dbReference type="GO" id="GO:0005634">
    <property type="term" value="C:nucleus"/>
    <property type="evidence" value="ECO:0007669"/>
    <property type="project" value="UniProtKB-ARBA"/>
</dbReference>
<evidence type="ECO:0000256" key="8">
    <source>
        <dbReference type="ARBA" id="ARBA00022884"/>
    </source>
</evidence>
<dbReference type="PANTHER" id="PTHR42648:SF11">
    <property type="entry name" value="TRANSPOSON TY4-P GAG-POL POLYPROTEIN"/>
    <property type="match status" value="1"/>
</dbReference>
<dbReference type="InterPro" id="IPR001584">
    <property type="entry name" value="Integrase_cat-core"/>
</dbReference>
<keyword evidence="4" id="KW-0479">Metal-binding</keyword>
<evidence type="ECO:0000256" key="10">
    <source>
        <dbReference type="ARBA" id="ARBA00022918"/>
    </source>
</evidence>
<dbReference type="GO" id="GO:0015074">
    <property type="term" value="P:DNA integration"/>
    <property type="evidence" value="ECO:0007669"/>
    <property type="project" value="UniProtKB-KW"/>
</dbReference>
<evidence type="ECO:0000313" key="16">
    <source>
        <dbReference type="EMBL" id="MBW0482169.1"/>
    </source>
</evidence>
<dbReference type="PANTHER" id="PTHR42648">
    <property type="entry name" value="TRANSPOSASE, PUTATIVE-RELATED"/>
    <property type="match status" value="1"/>
</dbReference>
<dbReference type="InterPro" id="IPR039537">
    <property type="entry name" value="Retrotran_Ty1/copia-like"/>
</dbReference>
<dbReference type="GO" id="GO:0032196">
    <property type="term" value="P:transposition"/>
    <property type="evidence" value="ECO:0007669"/>
    <property type="project" value="UniProtKB-KW"/>
</dbReference>
<evidence type="ECO:0000256" key="6">
    <source>
        <dbReference type="ARBA" id="ARBA00022801"/>
    </source>
</evidence>